<dbReference type="PANTHER" id="PTHR44196">
    <property type="entry name" value="DEHYDROGENASE/REDUCTASE SDR FAMILY MEMBER 7B"/>
    <property type="match status" value="1"/>
</dbReference>
<dbReference type="PANTHER" id="PTHR44196:SF3">
    <property type="entry name" value="SHORT CHAIN DEHYDROGENASE FAMILY PROTEIN"/>
    <property type="match status" value="1"/>
</dbReference>
<dbReference type="Gene3D" id="3.40.50.720">
    <property type="entry name" value="NAD(P)-binding Rossmann-like Domain"/>
    <property type="match status" value="1"/>
</dbReference>
<dbReference type="Proteomes" id="UP001139971">
    <property type="component" value="Unassembled WGS sequence"/>
</dbReference>
<organism evidence="4 5">
    <name type="scientific">Tahibacter soli</name>
    <dbReference type="NCBI Taxonomy" id="2983605"/>
    <lineage>
        <taxon>Bacteria</taxon>
        <taxon>Pseudomonadati</taxon>
        <taxon>Pseudomonadota</taxon>
        <taxon>Gammaproteobacteria</taxon>
        <taxon>Lysobacterales</taxon>
        <taxon>Rhodanobacteraceae</taxon>
        <taxon>Tahibacter</taxon>
    </lineage>
</organism>
<dbReference type="InterPro" id="IPR002347">
    <property type="entry name" value="SDR_fam"/>
</dbReference>
<dbReference type="GO" id="GO:0016020">
    <property type="term" value="C:membrane"/>
    <property type="evidence" value="ECO:0007669"/>
    <property type="project" value="TreeGrafter"/>
</dbReference>
<name>A0A9X3YR73_9GAMM</name>
<dbReference type="InterPro" id="IPR036291">
    <property type="entry name" value="NAD(P)-bd_dom_sf"/>
</dbReference>
<sequence length="238" mass="25110">MQTALIVGASSGIGRELAVRLAARGWRLGLAARREAPLAQLRDALPNEARSAVVDVSQPDAAMPALEALIAELGGVDLVVIAAGVGDLNDDLSWEPERDVVATNVLGFAAAANVAARHFVARGCGHLVGLSSIAALRGGRAAPAYNASKAFASNYLEGLAQKFAKSKLPIAVTDIQAGFVDTAMAKGEGRFWVAPVDKAARQILAAIDARRSHAYVTRRWRLVAWLLKALPRGAYRKL</sequence>
<proteinExistence type="inferred from homology"/>
<comment type="similarity">
    <text evidence="1 3">Belongs to the short-chain dehydrogenases/reductases (SDR) family.</text>
</comment>
<gene>
    <name evidence="4" type="ORF">OD750_026235</name>
</gene>
<dbReference type="RefSeq" id="WP_263542670.1">
    <property type="nucleotide sequence ID" value="NZ_JAOVZO020000023.1"/>
</dbReference>
<dbReference type="PROSITE" id="PS00061">
    <property type="entry name" value="ADH_SHORT"/>
    <property type="match status" value="1"/>
</dbReference>
<evidence type="ECO:0000256" key="1">
    <source>
        <dbReference type="ARBA" id="ARBA00006484"/>
    </source>
</evidence>
<dbReference type="AlphaFoldDB" id="A0A9X3YR73"/>
<evidence type="ECO:0000256" key="3">
    <source>
        <dbReference type="RuleBase" id="RU000363"/>
    </source>
</evidence>
<dbReference type="PRINTS" id="PR00080">
    <property type="entry name" value="SDRFAMILY"/>
</dbReference>
<dbReference type="Pfam" id="PF00106">
    <property type="entry name" value="adh_short"/>
    <property type="match status" value="1"/>
</dbReference>
<keyword evidence="2" id="KW-0560">Oxidoreductase</keyword>
<dbReference type="SUPFAM" id="SSF51735">
    <property type="entry name" value="NAD(P)-binding Rossmann-fold domains"/>
    <property type="match status" value="1"/>
</dbReference>
<dbReference type="GO" id="GO:0016491">
    <property type="term" value="F:oxidoreductase activity"/>
    <property type="evidence" value="ECO:0007669"/>
    <property type="project" value="UniProtKB-KW"/>
</dbReference>
<dbReference type="InterPro" id="IPR020904">
    <property type="entry name" value="Sc_DH/Rdtase_CS"/>
</dbReference>
<evidence type="ECO:0000313" key="4">
    <source>
        <dbReference type="EMBL" id="MDC8016040.1"/>
    </source>
</evidence>
<dbReference type="EMBL" id="JAOVZO020000023">
    <property type="protein sequence ID" value="MDC8016040.1"/>
    <property type="molecule type" value="Genomic_DNA"/>
</dbReference>
<dbReference type="PRINTS" id="PR00081">
    <property type="entry name" value="GDHRDH"/>
</dbReference>
<protein>
    <submittedName>
        <fullName evidence="4">SDR family NAD(P)-dependent oxidoreductase</fullName>
    </submittedName>
</protein>
<comment type="caution">
    <text evidence="4">The sequence shown here is derived from an EMBL/GenBank/DDBJ whole genome shotgun (WGS) entry which is preliminary data.</text>
</comment>
<evidence type="ECO:0000313" key="5">
    <source>
        <dbReference type="Proteomes" id="UP001139971"/>
    </source>
</evidence>
<accession>A0A9X3YR73</accession>
<evidence type="ECO:0000256" key="2">
    <source>
        <dbReference type="ARBA" id="ARBA00023002"/>
    </source>
</evidence>
<reference evidence="4" key="1">
    <citation type="submission" date="2023-02" db="EMBL/GenBank/DDBJ databases">
        <title>Tahibacter soli sp. nov. isolated from soil.</title>
        <authorList>
            <person name="Baek J.H."/>
            <person name="Lee J.K."/>
            <person name="Choi D.G."/>
            <person name="Jeon C.O."/>
        </authorList>
    </citation>
    <scope>NUCLEOTIDE SEQUENCE</scope>
    <source>
        <strain evidence="4">BL</strain>
    </source>
</reference>
<keyword evidence="5" id="KW-1185">Reference proteome</keyword>